<evidence type="ECO:0000313" key="2">
    <source>
        <dbReference type="Proteomes" id="UP000053675"/>
    </source>
</evidence>
<dbReference type="PATRIC" id="fig|472175.3.peg.2341"/>
<sequence>MRTRKVLSGIGGFFDLVGSAMAVSAAVRDRRPARSSDLSRLGIDPDQFRQINRY</sequence>
<dbReference type="AlphaFoldDB" id="A0A084UEB8"/>
<keyword evidence="2" id="KW-1185">Reference proteome</keyword>
<reference evidence="1 2" key="1">
    <citation type="submission" date="2014-05" db="EMBL/GenBank/DDBJ databases">
        <title>Draft Genome Sequence of Nitratireductor basaltis Strain UMTGB225, A Marine Bacterium Isolated from Green Barrel Tunicate.</title>
        <authorList>
            <person name="Gan H.Y."/>
        </authorList>
    </citation>
    <scope>NUCLEOTIDE SEQUENCE [LARGE SCALE GENOMIC DNA]</scope>
    <source>
        <strain evidence="1 2">UMTGB225</strain>
    </source>
</reference>
<comment type="caution">
    <text evidence="1">The sequence shown here is derived from an EMBL/GenBank/DDBJ whole genome shotgun (WGS) entry which is preliminary data.</text>
</comment>
<accession>A0A084UEB8</accession>
<evidence type="ECO:0000313" key="1">
    <source>
        <dbReference type="EMBL" id="KFB11304.1"/>
    </source>
</evidence>
<dbReference type="RefSeq" id="WP_200875517.1">
    <property type="nucleotide sequence ID" value="NZ_JMQM01000001.1"/>
</dbReference>
<dbReference type="eggNOG" id="ENOG5032J7H">
    <property type="taxonomic scope" value="Bacteria"/>
</dbReference>
<name>A0A084UEB8_9HYPH</name>
<organism evidence="1 2">
    <name type="scientific">Nitratireductor basaltis</name>
    <dbReference type="NCBI Taxonomy" id="472175"/>
    <lineage>
        <taxon>Bacteria</taxon>
        <taxon>Pseudomonadati</taxon>
        <taxon>Pseudomonadota</taxon>
        <taxon>Alphaproteobacteria</taxon>
        <taxon>Hyphomicrobiales</taxon>
        <taxon>Phyllobacteriaceae</taxon>
        <taxon>Nitratireductor</taxon>
    </lineage>
</organism>
<evidence type="ECO:0008006" key="3">
    <source>
        <dbReference type="Google" id="ProtNLM"/>
    </source>
</evidence>
<dbReference type="EMBL" id="JMQM01000001">
    <property type="protein sequence ID" value="KFB11304.1"/>
    <property type="molecule type" value="Genomic_DNA"/>
</dbReference>
<proteinExistence type="predicted"/>
<protein>
    <recommendedName>
        <fullName evidence="3">DUF1127 domain-containing protein</fullName>
    </recommendedName>
</protein>
<dbReference type="Proteomes" id="UP000053675">
    <property type="component" value="Unassembled WGS sequence"/>
</dbReference>
<gene>
    <name evidence="1" type="ORF">EL18_02352</name>
</gene>